<feature type="domain" description="Protein FecR C-terminal" evidence="3">
    <location>
        <begin position="290"/>
        <end position="357"/>
    </location>
</feature>
<dbReference type="PANTHER" id="PTHR30273:SF2">
    <property type="entry name" value="PROTEIN FECR"/>
    <property type="match status" value="1"/>
</dbReference>
<dbReference type="Pfam" id="PF04773">
    <property type="entry name" value="FecR"/>
    <property type="match status" value="1"/>
</dbReference>
<evidence type="ECO:0000259" key="2">
    <source>
        <dbReference type="Pfam" id="PF04773"/>
    </source>
</evidence>
<dbReference type="Gene3D" id="3.55.50.30">
    <property type="match status" value="1"/>
</dbReference>
<evidence type="ECO:0000256" key="1">
    <source>
        <dbReference type="SAM" id="Phobius"/>
    </source>
</evidence>
<dbReference type="InterPro" id="IPR012373">
    <property type="entry name" value="Ferrdict_sens_TM"/>
</dbReference>
<name>A0A365XQD1_9BACT</name>
<dbReference type="OrthoDB" id="1523735at2"/>
<dbReference type="InterPro" id="IPR006860">
    <property type="entry name" value="FecR"/>
</dbReference>
<dbReference type="PANTHER" id="PTHR30273">
    <property type="entry name" value="PERIPLASMIC SIGNAL SENSOR AND SIGMA FACTOR ACTIVATOR FECR-RELATED"/>
    <property type="match status" value="1"/>
</dbReference>
<dbReference type="GO" id="GO:0016989">
    <property type="term" value="F:sigma factor antagonist activity"/>
    <property type="evidence" value="ECO:0007669"/>
    <property type="project" value="TreeGrafter"/>
</dbReference>
<dbReference type="EMBL" id="QFFJ01000002">
    <property type="protein sequence ID" value="RBL88547.1"/>
    <property type="molecule type" value="Genomic_DNA"/>
</dbReference>
<gene>
    <name evidence="4" type="ORF">DF182_18380</name>
</gene>
<reference evidence="4 5" key="1">
    <citation type="submission" date="2018-05" db="EMBL/GenBank/DDBJ databases">
        <title>Chitinophaga sp. K3CV102501T nov., isolated from isolated from a monsoon evergreen broad-leaved forest soil.</title>
        <authorList>
            <person name="Lv Y."/>
        </authorList>
    </citation>
    <scope>NUCLEOTIDE SEQUENCE [LARGE SCALE GENOMIC DNA]</scope>
    <source>
        <strain evidence="4 5">GDMCC 1.1325</strain>
    </source>
</reference>
<comment type="caution">
    <text evidence="4">The sequence shown here is derived from an EMBL/GenBank/DDBJ whole genome shotgun (WGS) entry which is preliminary data.</text>
</comment>
<evidence type="ECO:0000259" key="3">
    <source>
        <dbReference type="Pfam" id="PF16344"/>
    </source>
</evidence>
<keyword evidence="1" id="KW-0472">Membrane</keyword>
<organism evidence="4 5">
    <name type="scientific">Chitinophaga flava</name>
    <dbReference type="NCBI Taxonomy" id="2259036"/>
    <lineage>
        <taxon>Bacteria</taxon>
        <taxon>Pseudomonadati</taxon>
        <taxon>Bacteroidota</taxon>
        <taxon>Chitinophagia</taxon>
        <taxon>Chitinophagales</taxon>
        <taxon>Chitinophagaceae</taxon>
        <taxon>Chitinophaga</taxon>
    </lineage>
</organism>
<dbReference type="InterPro" id="IPR032508">
    <property type="entry name" value="FecR_C"/>
</dbReference>
<accession>A0A365XQD1</accession>
<keyword evidence="1" id="KW-1133">Transmembrane helix</keyword>
<sequence length="359" mass="40038">MNFLDYDATELACDESFQRYCREECEADIIFWSDWIARHPVKAAVMAEARQLVEILSARQGGRAEQLKHLKDGLAQYDLLQEALLEPVPVTVARQRLPVWKYAAIVGGVVVLAAGTYFFSRYGHGTMAGQPGATIIAAGEEPRKSVVLPDGSSLILRKNSRVELAPGFNQQNRELTLTGEAFFDVNQNAKLPFMVHTALLDIKVLGTVFNVSAYVGHPATEAALFRGKVEITCVQQPQQKIVLQPNQKLTILTDATNQSSAKTPLLKVVPLDADPVDHKAREIAWVRNRLEMENEPLSEIAGKLEQWYGIRIAFADEAVKQYRYSGTFESETILKALDALQLSYPFNFKMVNDTIIISK</sequence>
<protein>
    <recommendedName>
        <fullName evidence="6">FecR family protein</fullName>
    </recommendedName>
</protein>
<evidence type="ECO:0008006" key="6">
    <source>
        <dbReference type="Google" id="ProtNLM"/>
    </source>
</evidence>
<dbReference type="Gene3D" id="2.60.120.1440">
    <property type="match status" value="1"/>
</dbReference>
<proteinExistence type="predicted"/>
<evidence type="ECO:0000313" key="5">
    <source>
        <dbReference type="Proteomes" id="UP000253410"/>
    </source>
</evidence>
<dbReference type="Pfam" id="PF16344">
    <property type="entry name" value="FecR_C"/>
    <property type="match status" value="1"/>
</dbReference>
<feature type="domain" description="FecR protein" evidence="2">
    <location>
        <begin position="136"/>
        <end position="230"/>
    </location>
</feature>
<dbReference type="Proteomes" id="UP000253410">
    <property type="component" value="Unassembled WGS sequence"/>
</dbReference>
<dbReference type="RefSeq" id="WP_113617290.1">
    <property type="nucleotide sequence ID" value="NZ_QFFJ01000002.1"/>
</dbReference>
<keyword evidence="1" id="KW-0812">Transmembrane</keyword>
<evidence type="ECO:0000313" key="4">
    <source>
        <dbReference type="EMBL" id="RBL88547.1"/>
    </source>
</evidence>
<dbReference type="AlphaFoldDB" id="A0A365XQD1"/>
<dbReference type="PIRSF" id="PIRSF018266">
    <property type="entry name" value="FecR"/>
    <property type="match status" value="1"/>
</dbReference>
<feature type="transmembrane region" description="Helical" evidence="1">
    <location>
        <begin position="99"/>
        <end position="119"/>
    </location>
</feature>
<keyword evidence="5" id="KW-1185">Reference proteome</keyword>